<dbReference type="EMBL" id="MN740664">
    <property type="protein sequence ID" value="QHS79866.1"/>
    <property type="molecule type" value="Genomic_DNA"/>
</dbReference>
<organism evidence="1">
    <name type="scientific">viral metagenome</name>
    <dbReference type="NCBI Taxonomy" id="1070528"/>
    <lineage>
        <taxon>unclassified sequences</taxon>
        <taxon>metagenomes</taxon>
        <taxon>organismal metagenomes</taxon>
    </lineage>
</organism>
<evidence type="ECO:0000313" key="1">
    <source>
        <dbReference type="EMBL" id="QHS79866.1"/>
    </source>
</evidence>
<protein>
    <submittedName>
        <fullName evidence="1">Uncharacterized protein</fullName>
    </submittedName>
</protein>
<proteinExistence type="predicted"/>
<dbReference type="AlphaFoldDB" id="A0A6C0AJQ0"/>
<accession>A0A6C0AJQ0</accession>
<name>A0A6C0AJQ0_9ZZZZ</name>
<sequence length="121" mass="13114">MSIPFSKVDAMPKPGFMTPPQKNRQTGRVDTIPDSAVNAAVVGSPTEVDLAQTPLDCSPFPIDLSTTGLPAPITTHLDSIYAIGWSNGIYEPNLGFLHIPFPRLYFPILTGNIGIPSEYRM</sequence>
<reference evidence="1" key="1">
    <citation type="journal article" date="2020" name="Nature">
        <title>Giant virus diversity and host interactions through global metagenomics.</title>
        <authorList>
            <person name="Schulz F."/>
            <person name="Roux S."/>
            <person name="Paez-Espino D."/>
            <person name="Jungbluth S."/>
            <person name="Walsh D.A."/>
            <person name="Denef V.J."/>
            <person name="McMahon K.D."/>
            <person name="Konstantinidis K.T."/>
            <person name="Eloe-Fadrosh E.A."/>
            <person name="Kyrpides N.C."/>
            <person name="Woyke T."/>
        </authorList>
    </citation>
    <scope>NUCLEOTIDE SEQUENCE</scope>
    <source>
        <strain evidence="1">GVMAG-S-1035375-24</strain>
    </source>
</reference>